<dbReference type="RefSeq" id="WP_085773194.1">
    <property type="nucleotide sequence ID" value="NZ_AP027149.1"/>
</dbReference>
<evidence type="ECO:0000259" key="1">
    <source>
        <dbReference type="Pfam" id="PF08241"/>
    </source>
</evidence>
<sequence>MTSQTHANVVARQFGPRAHAYLNSAVHALGQDLDMMEERVGHRPEAIALDMGCGGGHVTFRLAPRTKKVVAYDLSPDMLATVKEEALRRGFQNVVTKQGAAEGLPCPSEAFDVVATRFSTHHWRDLPAGLAQMHRVLKSGGMAIFMDTVSPADPLFDTWLQSLELLRDPSHVRNPSLEGWRGMLARAGFIVDEVAQFRIRLEFASWISRMNPPAAHVAAIRSLQQRAAEELIEHFSIEADGSFKLDTAMIIATKV</sequence>
<dbReference type="Pfam" id="PF08241">
    <property type="entry name" value="Methyltransf_11"/>
    <property type="match status" value="1"/>
</dbReference>
<dbReference type="Proteomes" id="UP000193978">
    <property type="component" value="Chromosome"/>
</dbReference>
<dbReference type="PANTHER" id="PTHR43591">
    <property type="entry name" value="METHYLTRANSFERASE"/>
    <property type="match status" value="1"/>
</dbReference>
<dbReference type="KEGG" id="mbry:B1812_20370"/>
<name>A0A1W6MZS6_9HYPH</name>
<dbReference type="CDD" id="cd02440">
    <property type="entry name" value="AdoMet_MTases"/>
    <property type="match status" value="1"/>
</dbReference>
<protein>
    <submittedName>
        <fullName evidence="2">SAM-dependent methyltransferase</fullName>
    </submittedName>
</protein>
<organism evidence="2 3">
    <name type="scientific">Methylocystis bryophila</name>
    <dbReference type="NCBI Taxonomy" id="655015"/>
    <lineage>
        <taxon>Bacteria</taxon>
        <taxon>Pseudomonadati</taxon>
        <taxon>Pseudomonadota</taxon>
        <taxon>Alphaproteobacteria</taxon>
        <taxon>Hyphomicrobiales</taxon>
        <taxon>Methylocystaceae</taxon>
        <taxon>Methylocystis</taxon>
    </lineage>
</organism>
<dbReference type="SUPFAM" id="SSF53335">
    <property type="entry name" value="S-adenosyl-L-methionine-dependent methyltransferases"/>
    <property type="match status" value="1"/>
</dbReference>
<evidence type="ECO:0000313" key="2">
    <source>
        <dbReference type="EMBL" id="ARN83049.1"/>
    </source>
</evidence>
<proteinExistence type="predicted"/>
<dbReference type="GO" id="GO:0032259">
    <property type="term" value="P:methylation"/>
    <property type="evidence" value="ECO:0007669"/>
    <property type="project" value="UniProtKB-KW"/>
</dbReference>
<dbReference type="AlphaFoldDB" id="A0A1W6MZS6"/>
<accession>A0A1W6MZS6</accession>
<dbReference type="Gene3D" id="3.40.50.150">
    <property type="entry name" value="Vaccinia Virus protein VP39"/>
    <property type="match status" value="1"/>
</dbReference>
<keyword evidence="2" id="KW-0489">Methyltransferase</keyword>
<keyword evidence="2" id="KW-0808">Transferase</keyword>
<dbReference type="OrthoDB" id="9787738at2"/>
<dbReference type="GO" id="GO:0008757">
    <property type="term" value="F:S-adenosylmethionine-dependent methyltransferase activity"/>
    <property type="evidence" value="ECO:0007669"/>
    <property type="project" value="InterPro"/>
</dbReference>
<gene>
    <name evidence="2" type="ORF">B1812_20370</name>
</gene>
<evidence type="ECO:0000313" key="3">
    <source>
        <dbReference type="Proteomes" id="UP000193978"/>
    </source>
</evidence>
<dbReference type="InterPro" id="IPR013216">
    <property type="entry name" value="Methyltransf_11"/>
</dbReference>
<keyword evidence="3" id="KW-1185">Reference proteome</keyword>
<reference evidence="2 3" key="1">
    <citation type="submission" date="2017-02" db="EMBL/GenBank/DDBJ databases">
        <authorList>
            <person name="Peterson S.W."/>
        </authorList>
    </citation>
    <scope>NUCLEOTIDE SEQUENCE [LARGE SCALE GENOMIC DNA]</scope>
    <source>
        <strain evidence="2 3">S285</strain>
    </source>
</reference>
<feature type="domain" description="Methyltransferase type 11" evidence="1">
    <location>
        <begin position="49"/>
        <end position="145"/>
    </location>
</feature>
<dbReference type="EMBL" id="CP019948">
    <property type="protein sequence ID" value="ARN83049.1"/>
    <property type="molecule type" value="Genomic_DNA"/>
</dbReference>
<dbReference type="InterPro" id="IPR029063">
    <property type="entry name" value="SAM-dependent_MTases_sf"/>
</dbReference>